<sequence length="167" mass="18519">MKKSVTVLVLSTLVLTSCGGLRDSRLNPMNWFGRSTSQPVASESVDNPLIPRRRVSIFRSNQPEAYQGTLIGEVTELLVERRPGGAIIRATGVSDRQGPFELRLVKVDAESDADTLTYDFRALQINAAQGSSNSRTFTVALWLTDQQLAGIRDIRVKSRSNIRTSRR</sequence>
<keyword evidence="2" id="KW-1185">Reference proteome</keyword>
<evidence type="ECO:0000313" key="1">
    <source>
        <dbReference type="EMBL" id="WGW02687.1"/>
    </source>
</evidence>
<reference evidence="1 2" key="1">
    <citation type="submission" date="2023-05" db="EMBL/GenBank/DDBJ databases">
        <title>YMD87, complete Genome.</title>
        <authorList>
            <person name="Zhang J."/>
            <person name="Xu X."/>
        </authorList>
    </citation>
    <scope>NUCLEOTIDE SEQUENCE [LARGE SCALE GENOMIC DNA]</scope>
    <source>
        <strain evidence="1 2">YMD87</strain>
    </source>
</reference>
<dbReference type="Proteomes" id="UP001241605">
    <property type="component" value="Chromosome"/>
</dbReference>
<proteinExistence type="predicted"/>
<accession>A0ABY8QER9</accession>
<protein>
    <recommendedName>
        <fullName evidence="3">Lipoprotein</fullName>
    </recommendedName>
</protein>
<organism evidence="1 2">
    <name type="scientific">Tropicibacter oceani</name>
    <dbReference type="NCBI Taxonomy" id="3058420"/>
    <lineage>
        <taxon>Bacteria</taxon>
        <taxon>Pseudomonadati</taxon>
        <taxon>Pseudomonadota</taxon>
        <taxon>Alphaproteobacteria</taxon>
        <taxon>Rhodobacterales</taxon>
        <taxon>Roseobacteraceae</taxon>
        <taxon>Tropicibacter</taxon>
    </lineage>
</organism>
<dbReference type="EMBL" id="CP124616">
    <property type="protein sequence ID" value="WGW02687.1"/>
    <property type="molecule type" value="Genomic_DNA"/>
</dbReference>
<name>A0ABY8QER9_9RHOB</name>
<dbReference type="RefSeq" id="WP_282299319.1">
    <property type="nucleotide sequence ID" value="NZ_CP124616.1"/>
</dbReference>
<evidence type="ECO:0000313" key="2">
    <source>
        <dbReference type="Proteomes" id="UP001241605"/>
    </source>
</evidence>
<dbReference type="PROSITE" id="PS51257">
    <property type="entry name" value="PROKAR_LIPOPROTEIN"/>
    <property type="match status" value="1"/>
</dbReference>
<evidence type="ECO:0008006" key="3">
    <source>
        <dbReference type="Google" id="ProtNLM"/>
    </source>
</evidence>
<gene>
    <name evidence="1" type="ORF">QF118_12140</name>
</gene>